<dbReference type="PANTHER" id="PTHR30012:SF7">
    <property type="entry name" value="PROTEIN TRANSPORT PROTEIN HOFC HOMOLOG"/>
    <property type="match status" value="1"/>
</dbReference>
<evidence type="ECO:0000256" key="7">
    <source>
        <dbReference type="ARBA" id="ARBA00022989"/>
    </source>
</evidence>
<evidence type="ECO:0000313" key="13">
    <source>
        <dbReference type="Proteomes" id="UP000294444"/>
    </source>
</evidence>
<evidence type="ECO:0000256" key="1">
    <source>
        <dbReference type="ARBA" id="ARBA00004429"/>
    </source>
</evidence>
<keyword evidence="5" id="KW-0997">Cell inner membrane</keyword>
<keyword evidence="4" id="KW-1003">Cell membrane</keyword>
<organism evidence="12 13">
    <name type="scientific">Actinobacillus indolicus</name>
    <dbReference type="NCBI Taxonomy" id="51049"/>
    <lineage>
        <taxon>Bacteria</taxon>
        <taxon>Pseudomonadati</taxon>
        <taxon>Pseudomonadota</taxon>
        <taxon>Gammaproteobacteria</taxon>
        <taxon>Pasteurellales</taxon>
        <taxon>Pasteurellaceae</taxon>
        <taxon>Actinobacillus</taxon>
    </lineage>
</organism>
<dbReference type="InterPro" id="IPR001992">
    <property type="entry name" value="T2SS_GspF/T4SS_PilC_CS"/>
</dbReference>
<dbReference type="PROSITE" id="PS00874">
    <property type="entry name" value="T2SP_F"/>
    <property type="match status" value="1"/>
</dbReference>
<keyword evidence="7 10" id="KW-1133">Transmembrane helix</keyword>
<feature type="transmembrane region" description="Helical" evidence="10">
    <location>
        <begin position="162"/>
        <end position="185"/>
    </location>
</feature>
<dbReference type="AlphaFoldDB" id="A0A4P7CHW0"/>
<dbReference type="Gene3D" id="1.20.81.30">
    <property type="entry name" value="Type II secretion system (T2SS), domain F"/>
    <property type="match status" value="2"/>
</dbReference>
<dbReference type="GO" id="GO:0015628">
    <property type="term" value="P:protein secretion by the type II secretion system"/>
    <property type="evidence" value="ECO:0007669"/>
    <property type="project" value="TreeGrafter"/>
</dbReference>
<dbReference type="PANTHER" id="PTHR30012">
    <property type="entry name" value="GENERAL SECRETION PATHWAY PROTEIN"/>
    <property type="match status" value="1"/>
</dbReference>
<dbReference type="RefSeq" id="WP_162856044.1">
    <property type="nucleotide sequence ID" value="NZ_CP038145.1"/>
</dbReference>
<evidence type="ECO:0000256" key="9">
    <source>
        <dbReference type="RuleBase" id="RU003923"/>
    </source>
</evidence>
<reference evidence="12 13" key="1">
    <citation type="submission" date="2019-03" db="EMBL/GenBank/DDBJ databases">
        <authorList>
            <person name="Che Y."/>
            <person name="Zhou L."/>
        </authorList>
    </citation>
    <scope>NUCLEOTIDE SEQUENCE [LARGE SCALE GENOMIC DNA]</scope>
    <source>
        <strain evidence="12 13">AIFJ1607</strain>
    </source>
</reference>
<dbReference type="InterPro" id="IPR042094">
    <property type="entry name" value="T2SS_GspF_sf"/>
</dbReference>
<feature type="domain" description="Type II secretion system protein GspF" evidence="11">
    <location>
        <begin position="63"/>
        <end position="186"/>
    </location>
</feature>
<dbReference type="Proteomes" id="UP000294444">
    <property type="component" value="Chromosome"/>
</dbReference>
<feature type="domain" description="Type II secretion system protein GspF" evidence="11">
    <location>
        <begin position="267"/>
        <end position="389"/>
    </location>
</feature>
<dbReference type="InterPro" id="IPR018076">
    <property type="entry name" value="T2SS_GspF_dom"/>
</dbReference>
<evidence type="ECO:0000256" key="10">
    <source>
        <dbReference type="SAM" id="Phobius"/>
    </source>
</evidence>
<dbReference type="InterPro" id="IPR003004">
    <property type="entry name" value="GspF/PilC"/>
</dbReference>
<dbReference type="KEGG" id="aio:EXH44_01995"/>
<sequence>MNNIYEFQWKGRNRFGQKQTGRQLAESREVLEKHLQQKGYSQLRISRHFALPTAPKKEEINQFMQQFALLIQAKIPLKQSLVMLLETCQNRTFYRWQQETIRLIEAGFALSVAFEKQGKYINPQEIQLIKMAETSGNLGLILTNIAQRREKSEKLAKKIKKILFYPVFILAISITLSILLLLFIVPQFAELYGSKGKSLPLITEILFSLSHFLQHSILTLIILCALCFLLIHILNKKTDLIQRLKLIILSHIPILKGIIQYSRIIFFCQNSSLMLASHIRLDTVLHSFLANKSDDILLQGSLATTLTYLKQGHRLADSLDPKLFPTDMLQMIAIGEQSGKLSPMLQQISDGYQQRLDYQIDILSQLLEPMLMVLMGIIVGTILVGLYLPIFDMGAMIE</sequence>
<evidence type="ECO:0000256" key="4">
    <source>
        <dbReference type="ARBA" id="ARBA00022475"/>
    </source>
</evidence>
<proteinExistence type="inferred from homology"/>
<dbReference type="GO" id="GO:0005886">
    <property type="term" value="C:plasma membrane"/>
    <property type="evidence" value="ECO:0007669"/>
    <property type="project" value="UniProtKB-SubCell"/>
</dbReference>
<evidence type="ECO:0000256" key="6">
    <source>
        <dbReference type="ARBA" id="ARBA00022692"/>
    </source>
</evidence>
<keyword evidence="8 10" id="KW-0472">Membrane</keyword>
<dbReference type="PRINTS" id="PR00812">
    <property type="entry name" value="BCTERIALGSPF"/>
</dbReference>
<evidence type="ECO:0000256" key="2">
    <source>
        <dbReference type="ARBA" id="ARBA00005745"/>
    </source>
</evidence>
<dbReference type="Pfam" id="PF00482">
    <property type="entry name" value="T2SSF"/>
    <property type="match status" value="2"/>
</dbReference>
<keyword evidence="13" id="KW-1185">Reference proteome</keyword>
<evidence type="ECO:0000259" key="11">
    <source>
        <dbReference type="Pfam" id="PF00482"/>
    </source>
</evidence>
<comment type="subcellular location">
    <subcellularLocation>
        <location evidence="1 9">Cell inner membrane</location>
        <topology evidence="1 9">Multi-pass membrane protein</topology>
    </subcellularLocation>
</comment>
<evidence type="ECO:0000256" key="8">
    <source>
        <dbReference type="ARBA" id="ARBA00023136"/>
    </source>
</evidence>
<protein>
    <submittedName>
        <fullName evidence="12">Type II secretion system F family protein</fullName>
    </submittedName>
</protein>
<dbReference type="EMBL" id="CP038145">
    <property type="protein sequence ID" value="QBQ63089.1"/>
    <property type="molecule type" value="Genomic_DNA"/>
</dbReference>
<evidence type="ECO:0000256" key="3">
    <source>
        <dbReference type="ARBA" id="ARBA00022448"/>
    </source>
</evidence>
<keyword evidence="3 9" id="KW-0813">Transport</keyword>
<evidence type="ECO:0000256" key="5">
    <source>
        <dbReference type="ARBA" id="ARBA00022519"/>
    </source>
</evidence>
<comment type="similarity">
    <text evidence="2 9">Belongs to the GSP F family.</text>
</comment>
<gene>
    <name evidence="12" type="ORF">EXH44_01995</name>
</gene>
<name>A0A4P7CHW0_9PAST</name>
<evidence type="ECO:0000313" key="12">
    <source>
        <dbReference type="EMBL" id="QBQ63089.1"/>
    </source>
</evidence>
<feature type="transmembrane region" description="Helical" evidence="10">
    <location>
        <begin position="370"/>
        <end position="390"/>
    </location>
</feature>
<keyword evidence="6 9" id="KW-0812">Transmembrane</keyword>
<feature type="transmembrane region" description="Helical" evidence="10">
    <location>
        <begin position="205"/>
        <end position="234"/>
    </location>
</feature>
<accession>A0A4P7CHW0</accession>